<dbReference type="Proteomes" id="UP000294856">
    <property type="component" value="Unassembled WGS sequence"/>
</dbReference>
<dbReference type="EMBL" id="SMFR01000008">
    <property type="protein sequence ID" value="TCJ89901.1"/>
    <property type="molecule type" value="Genomic_DNA"/>
</dbReference>
<dbReference type="GO" id="GO:0004497">
    <property type="term" value="F:monooxygenase activity"/>
    <property type="evidence" value="ECO:0007669"/>
    <property type="project" value="UniProtKB-KW"/>
</dbReference>
<dbReference type="PRINTS" id="PR00420">
    <property type="entry name" value="RNGMNOXGNASE"/>
</dbReference>
<keyword evidence="1" id="KW-0560">Oxidoreductase</keyword>
<dbReference type="Gene3D" id="3.50.50.60">
    <property type="entry name" value="FAD/NAD(P)-binding domain"/>
    <property type="match status" value="1"/>
</dbReference>
<accession>A0A4R1FGF0</accession>
<feature type="domain" description="FAD-binding" evidence="3">
    <location>
        <begin position="4"/>
        <end position="166"/>
    </location>
</feature>
<proteinExistence type="predicted"/>
<dbReference type="PANTHER" id="PTHR13789:SF309">
    <property type="entry name" value="PUTATIVE (AFU_ORTHOLOGUE AFUA_6G14510)-RELATED"/>
    <property type="match status" value="1"/>
</dbReference>
<evidence type="ECO:0000259" key="3">
    <source>
        <dbReference type="Pfam" id="PF01494"/>
    </source>
</evidence>
<dbReference type="InterPro" id="IPR036188">
    <property type="entry name" value="FAD/NAD-bd_sf"/>
</dbReference>
<dbReference type="AlphaFoldDB" id="A0A4R1FGF0"/>
<evidence type="ECO:0000313" key="4">
    <source>
        <dbReference type="EMBL" id="TCJ89901.1"/>
    </source>
</evidence>
<evidence type="ECO:0000256" key="1">
    <source>
        <dbReference type="ARBA" id="ARBA00023002"/>
    </source>
</evidence>
<organism evidence="4 5">
    <name type="scientific">Nocardia alba</name>
    <dbReference type="NCBI Taxonomy" id="225051"/>
    <lineage>
        <taxon>Bacteria</taxon>
        <taxon>Bacillati</taxon>
        <taxon>Actinomycetota</taxon>
        <taxon>Actinomycetes</taxon>
        <taxon>Mycobacteriales</taxon>
        <taxon>Nocardiaceae</taxon>
        <taxon>Nocardia</taxon>
    </lineage>
</organism>
<dbReference type="Pfam" id="PF01494">
    <property type="entry name" value="FAD_binding_3"/>
    <property type="match status" value="2"/>
</dbReference>
<dbReference type="SUPFAM" id="SSF51905">
    <property type="entry name" value="FAD/NAD(P)-binding domain"/>
    <property type="match status" value="1"/>
</dbReference>
<name>A0A4R1FGF0_9NOCA</name>
<keyword evidence="2" id="KW-0503">Monooxygenase</keyword>
<dbReference type="GO" id="GO:0071949">
    <property type="term" value="F:FAD binding"/>
    <property type="evidence" value="ECO:0007669"/>
    <property type="project" value="InterPro"/>
</dbReference>
<feature type="domain" description="FAD-binding" evidence="3">
    <location>
        <begin position="276"/>
        <end position="342"/>
    </location>
</feature>
<dbReference type="OrthoDB" id="9782160at2"/>
<sequence length="394" mass="42565">MPTALIVGGGIAGPVAAIALAKAGYDVQIVERHHRSADGVGSFMNIAPNGIDAIDCLGLGDLVRAVGFHTPAMAFYRHDGRRLTRDIPFDRGTGKGNTTLNRADLYTALREEAESRGIPVHYGKALAGAETDDSGVTASFIDGTALRADLLVGADGLYSSVRQIIDPLVDAPRYLGVLNAWGYIPDYPLTDAPGVIRMFFNRKCFFMYTQAPTGGLYWYANPPRSERPFSENLYGGEQWRAEMLGLVEGDASPVKDIIAATPDLPAPFTNCDLPKVARWHRGNIVLVGDAAHAASPTSGSGASLAMEDAITLAKCVRDETSIASALHTYESLRRPRAEAIVAQGRRNIKGNTAGPFGSRIRDLLISKKFGRDPEPMWTHRHHIDWESPVSVLSQ</sequence>
<gene>
    <name evidence="4" type="ORF">DFR71_6190</name>
</gene>
<dbReference type="InterPro" id="IPR002938">
    <property type="entry name" value="FAD-bd"/>
</dbReference>
<reference evidence="4 5" key="1">
    <citation type="submission" date="2019-03" db="EMBL/GenBank/DDBJ databases">
        <title>Genomic Encyclopedia of Type Strains, Phase IV (KMG-IV): sequencing the most valuable type-strain genomes for metagenomic binning, comparative biology and taxonomic classification.</title>
        <authorList>
            <person name="Goeker M."/>
        </authorList>
    </citation>
    <scope>NUCLEOTIDE SEQUENCE [LARGE SCALE GENOMIC DNA]</scope>
    <source>
        <strain evidence="4 5">DSM 44684</strain>
    </source>
</reference>
<dbReference type="InterPro" id="IPR050493">
    <property type="entry name" value="FAD-dep_Monooxygenase_BioMet"/>
</dbReference>
<dbReference type="RefSeq" id="WP_067458207.1">
    <property type="nucleotide sequence ID" value="NZ_SMFR01000008.1"/>
</dbReference>
<evidence type="ECO:0000256" key="2">
    <source>
        <dbReference type="ARBA" id="ARBA00023033"/>
    </source>
</evidence>
<comment type="caution">
    <text evidence="4">The sequence shown here is derived from an EMBL/GenBank/DDBJ whole genome shotgun (WGS) entry which is preliminary data.</text>
</comment>
<keyword evidence="5" id="KW-1185">Reference proteome</keyword>
<protein>
    <submittedName>
        <fullName evidence="4">2-polyprenyl-6-methoxyphenol hydroxylase-like FAD-dependent oxidoreductase</fullName>
    </submittedName>
</protein>
<dbReference type="PANTHER" id="PTHR13789">
    <property type="entry name" value="MONOOXYGENASE"/>
    <property type="match status" value="1"/>
</dbReference>
<dbReference type="STRING" id="1210063.GCA_001612665_05771"/>
<evidence type="ECO:0000313" key="5">
    <source>
        <dbReference type="Proteomes" id="UP000294856"/>
    </source>
</evidence>